<gene>
    <name evidence="13" type="ORF">SAMN05518863_108214</name>
</gene>
<dbReference type="InterPro" id="IPR033479">
    <property type="entry name" value="dCache_1"/>
</dbReference>
<comment type="subcellular location">
    <subcellularLocation>
        <location evidence="1">Cell membrane</location>
        <topology evidence="1">Multi-pass membrane protein</topology>
    </subcellularLocation>
</comment>
<feature type="domain" description="HAMP" evidence="12">
    <location>
        <begin position="336"/>
        <end position="390"/>
    </location>
</feature>
<dbReference type="EMBL" id="FOSD01000008">
    <property type="protein sequence ID" value="SFK61861.1"/>
    <property type="molecule type" value="Genomic_DNA"/>
</dbReference>
<name>A0A1I4B198_9GAMM</name>
<dbReference type="Gene3D" id="3.30.450.20">
    <property type="entry name" value="PAS domain"/>
    <property type="match status" value="1"/>
</dbReference>
<evidence type="ECO:0000259" key="11">
    <source>
        <dbReference type="PROSITE" id="PS50111"/>
    </source>
</evidence>
<keyword evidence="6 10" id="KW-0472">Membrane</keyword>
<keyword evidence="4 10" id="KW-0812">Transmembrane</keyword>
<organism evidence="13 14">
    <name type="scientific">Candidatus Pantoea symbiotica</name>
    <dbReference type="NCBI Taxonomy" id="1884370"/>
    <lineage>
        <taxon>Bacteria</taxon>
        <taxon>Pseudomonadati</taxon>
        <taxon>Pseudomonadota</taxon>
        <taxon>Gammaproteobacteria</taxon>
        <taxon>Enterobacterales</taxon>
        <taxon>Erwiniaceae</taxon>
        <taxon>Pantoea</taxon>
    </lineage>
</organism>
<evidence type="ECO:0000256" key="5">
    <source>
        <dbReference type="ARBA" id="ARBA00022989"/>
    </source>
</evidence>
<evidence type="ECO:0000256" key="10">
    <source>
        <dbReference type="SAM" id="Phobius"/>
    </source>
</evidence>
<comment type="similarity">
    <text evidence="7">Belongs to the methyl-accepting chemotaxis (MCP) protein family.</text>
</comment>
<evidence type="ECO:0000256" key="2">
    <source>
        <dbReference type="ARBA" id="ARBA00022475"/>
    </source>
</evidence>
<feature type="transmembrane region" description="Helical" evidence="10">
    <location>
        <begin position="12"/>
        <end position="31"/>
    </location>
</feature>
<accession>A0A1I4B198</accession>
<dbReference type="InterPro" id="IPR003660">
    <property type="entry name" value="HAMP_dom"/>
</dbReference>
<keyword evidence="8" id="KW-0807">Transducer</keyword>
<evidence type="ECO:0000256" key="6">
    <source>
        <dbReference type="ARBA" id="ARBA00023136"/>
    </source>
</evidence>
<proteinExistence type="inferred from homology"/>
<dbReference type="PROSITE" id="PS50111">
    <property type="entry name" value="CHEMOTAXIS_TRANSDUC_2"/>
    <property type="match status" value="1"/>
</dbReference>
<evidence type="ECO:0000256" key="3">
    <source>
        <dbReference type="ARBA" id="ARBA00022481"/>
    </source>
</evidence>
<sequence length="642" mass="68407">MLPTRLATRMTLGGLILLCVTTAVVFSVLLLRGQPRVIEASHTLIEQAGSNLVSQLNQQLVRIEGEAVSMARLAEVLPHDATLWQQSFPQIINSSGNKTIAGGGVWPEPDAFSAGVQRRSFFWARQSDGALAYSDDYNLPAGNGYQQESWYSAVRNGPRDRCGWSEVYQDPVSGVKMVTCSVPYAAGDRFAGVATLDVQLDNLAGFMQQKGQVTGGYAFALDSAGNLLYYPGQDVKSLTTLSSLAEKSSWLAPLAARIAQLKGDGKVLQLSDFNDDYLHTSAQVTLFRMPGTGWVIGLVTPESAVSGLARTMMRDIFTFLIPAMIVLLLLTWAFTKRIGQRLKATHAALDEIANGDGDLTRRLTKSGRDELADIAGAFNSFVDKIAGVITRVQGSGETVAANASGLAHSNTALSEKIAEQAAALEQSAAAMEQLNATVQQNAENTRLADAAAEQTAQIARSSSDVMGEVVSTMGAIQSSSRRVAEILTVIDSIAFQTNILALNAAVEAARAGEQGRGFAVVASEVRALAQRSATAAQEIKALIADSDSNVLAGSKLVQGAGQQLSQLVTDVHKVKQVVSEMRVAGDEQSKGIAEVTLAVSQMERGIQQNLMLVTQTAENTQALRDEAAQLAQEIAMFKVAER</sequence>
<dbReference type="CDD" id="cd11386">
    <property type="entry name" value="MCP_signal"/>
    <property type="match status" value="1"/>
</dbReference>
<dbReference type="InterPro" id="IPR004089">
    <property type="entry name" value="MCPsignal_dom"/>
</dbReference>
<keyword evidence="3" id="KW-0488">Methylation</keyword>
<feature type="domain" description="Methyl-accepting transducer" evidence="11">
    <location>
        <begin position="395"/>
        <end position="624"/>
    </location>
</feature>
<evidence type="ECO:0000256" key="9">
    <source>
        <dbReference type="SAM" id="Coils"/>
    </source>
</evidence>
<evidence type="ECO:0000313" key="13">
    <source>
        <dbReference type="EMBL" id="SFK61861.1"/>
    </source>
</evidence>
<evidence type="ECO:0000259" key="12">
    <source>
        <dbReference type="PROSITE" id="PS50885"/>
    </source>
</evidence>
<dbReference type="RefSeq" id="WP_008103727.1">
    <property type="nucleotide sequence ID" value="NZ_FOSD01000008.1"/>
</dbReference>
<dbReference type="Pfam" id="PF00672">
    <property type="entry name" value="HAMP"/>
    <property type="match status" value="1"/>
</dbReference>
<dbReference type="CDD" id="cd12913">
    <property type="entry name" value="PDC1_MCP_like"/>
    <property type="match status" value="1"/>
</dbReference>
<dbReference type="Pfam" id="PF00015">
    <property type="entry name" value="MCPsignal"/>
    <property type="match status" value="1"/>
</dbReference>
<dbReference type="PROSITE" id="PS50885">
    <property type="entry name" value="HAMP"/>
    <property type="match status" value="1"/>
</dbReference>
<evidence type="ECO:0000256" key="8">
    <source>
        <dbReference type="PROSITE-ProRule" id="PRU00284"/>
    </source>
</evidence>
<dbReference type="Proteomes" id="UP000198841">
    <property type="component" value="Unassembled WGS sequence"/>
</dbReference>
<feature type="coiled-coil region" evidence="9">
    <location>
        <begin position="414"/>
        <end position="441"/>
    </location>
</feature>
<dbReference type="SMART" id="SM00304">
    <property type="entry name" value="HAMP"/>
    <property type="match status" value="1"/>
</dbReference>
<dbReference type="Pfam" id="PF02743">
    <property type="entry name" value="dCache_1"/>
    <property type="match status" value="1"/>
</dbReference>
<dbReference type="Gene3D" id="1.10.287.950">
    <property type="entry name" value="Methyl-accepting chemotaxis protein"/>
    <property type="match status" value="1"/>
</dbReference>
<dbReference type="PANTHER" id="PTHR43531:SF14">
    <property type="entry name" value="METHYL-ACCEPTING CHEMOTAXIS PROTEIN I-RELATED"/>
    <property type="match status" value="1"/>
</dbReference>
<evidence type="ECO:0000313" key="14">
    <source>
        <dbReference type="Proteomes" id="UP000198841"/>
    </source>
</evidence>
<evidence type="ECO:0000256" key="1">
    <source>
        <dbReference type="ARBA" id="ARBA00004651"/>
    </source>
</evidence>
<evidence type="ECO:0000256" key="7">
    <source>
        <dbReference type="ARBA" id="ARBA00029447"/>
    </source>
</evidence>
<keyword evidence="9" id="KW-0175">Coiled coil</keyword>
<keyword evidence="2" id="KW-1003">Cell membrane</keyword>
<dbReference type="SMART" id="SM00283">
    <property type="entry name" value="MA"/>
    <property type="match status" value="1"/>
</dbReference>
<reference evidence="13 14" key="1">
    <citation type="submission" date="2016-10" db="EMBL/GenBank/DDBJ databases">
        <authorList>
            <person name="Varghese N."/>
            <person name="Submissions S."/>
        </authorList>
    </citation>
    <scope>NUCLEOTIDE SEQUENCE [LARGE SCALE GENOMIC DNA]</scope>
    <source>
        <strain evidence="13 14">YR512</strain>
    </source>
</reference>
<evidence type="ECO:0000256" key="4">
    <source>
        <dbReference type="ARBA" id="ARBA00022692"/>
    </source>
</evidence>
<comment type="caution">
    <text evidence="13">The sequence shown here is derived from an EMBL/GenBank/DDBJ whole genome shotgun (WGS) entry which is preliminary data.</text>
</comment>
<dbReference type="CDD" id="cd06225">
    <property type="entry name" value="HAMP"/>
    <property type="match status" value="1"/>
</dbReference>
<keyword evidence="14" id="KW-1185">Reference proteome</keyword>
<dbReference type="InterPro" id="IPR051310">
    <property type="entry name" value="MCP_chemotaxis"/>
</dbReference>
<feature type="transmembrane region" description="Helical" evidence="10">
    <location>
        <begin position="316"/>
        <end position="334"/>
    </location>
</feature>
<dbReference type="SUPFAM" id="SSF58104">
    <property type="entry name" value="Methyl-accepting chemotaxis protein (MCP) signaling domain"/>
    <property type="match status" value="1"/>
</dbReference>
<keyword evidence="5 10" id="KW-1133">Transmembrane helix</keyword>
<dbReference type="PANTHER" id="PTHR43531">
    <property type="entry name" value="PROTEIN ICFG"/>
    <property type="match status" value="1"/>
</dbReference>
<protein>
    <submittedName>
        <fullName evidence="13">Methyl-accepting chemotaxis sensory transducer with Cache sensor</fullName>
    </submittedName>
</protein>